<proteinExistence type="inferred from homology"/>
<reference evidence="4" key="1">
    <citation type="submission" date="2022-06" db="EMBL/GenBank/DDBJ databases">
        <title>Genome Sequence of Candolleomyces eurysporus.</title>
        <authorList>
            <person name="Buettner E."/>
        </authorList>
    </citation>
    <scope>NUCLEOTIDE SEQUENCE</scope>
    <source>
        <strain evidence="4">VTCC 930004</strain>
    </source>
</reference>
<gene>
    <name evidence="4" type="ORF">H1R20_g314</name>
</gene>
<evidence type="ECO:0000313" key="4">
    <source>
        <dbReference type="EMBL" id="KAJ2936792.1"/>
    </source>
</evidence>
<comment type="similarity">
    <text evidence="1">Belongs to the CBP3 family.</text>
</comment>
<dbReference type="OrthoDB" id="10253878at2759"/>
<feature type="region of interest" description="Disordered" evidence="2">
    <location>
        <begin position="193"/>
        <end position="212"/>
    </location>
</feature>
<dbReference type="PANTHER" id="PTHR12184:SF1">
    <property type="entry name" value="UBIQUINOL-CYTOCHROME-C REDUCTASE COMPLEX ASSEMBLY FACTOR 1"/>
    <property type="match status" value="1"/>
</dbReference>
<dbReference type="AlphaFoldDB" id="A0A9W8JLV6"/>
<dbReference type="InterPro" id="IPR021150">
    <property type="entry name" value="Ubiq_cyt_c_chap"/>
</dbReference>
<evidence type="ECO:0000259" key="3">
    <source>
        <dbReference type="Pfam" id="PF03981"/>
    </source>
</evidence>
<evidence type="ECO:0000313" key="5">
    <source>
        <dbReference type="Proteomes" id="UP001140091"/>
    </source>
</evidence>
<keyword evidence="5" id="KW-1185">Reference proteome</keyword>
<comment type="caution">
    <text evidence="4">The sequence shown here is derived from an EMBL/GenBank/DDBJ whole genome shotgun (WGS) entry which is preliminary data.</text>
</comment>
<feature type="non-terminal residue" evidence="4">
    <location>
        <position position="375"/>
    </location>
</feature>
<accession>A0A9W8JLV6</accession>
<evidence type="ECO:0000256" key="2">
    <source>
        <dbReference type="SAM" id="MobiDB-lite"/>
    </source>
</evidence>
<protein>
    <recommendedName>
        <fullName evidence="3">Ubiquinol-cytochrome c chaperone domain-containing protein</fullName>
    </recommendedName>
</protein>
<name>A0A9W8JLV6_9AGAR</name>
<dbReference type="PANTHER" id="PTHR12184">
    <property type="entry name" value="UBIQUINOL-CYTOCHROME C REDUCTASE COMPLEX ASSEMBLY FACTOR 1 FAMILY MEMBER"/>
    <property type="match status" value="1"/>
</dbReference>
<dbReference type="Proteomes" id="UP001140091">
    <property type="component" value="Unassembled WGS sequence"/>
</dbReference>
<feature type="domain" description="Ubiquinol-cytochrome c chaperone" evidence="3">
    <location>
        <begin position="214"/>
        <end position="266"/>
    </location>
</feature>
<feature type="region of interest" description="Disordered" evidence="2">
    <location>
        <begin position="38"/>
        <end position="60"/>
    </location>
</feature>
<dbReference type="InterPro" id="IPR007129">
    <property type="entry name" value="Ubiqinol_cyt_c_chaperone_CPB3"/>
</dbReference>
<dbReference type="GO" id="GO:0034551">
    <property type="term" value="P:mitochondrial respiratory chain complex III assembly"/>
    <property type="evidence" value="ECO:0007669"/>
    <property type="project" value="TreeGrafter"/>
</dbReference>
<feature type="domain" description="Ubiquinol-cytochrome c chaperone" evidence="3">
    <location>
        <begin position="116"/>
        <end position="170"/>
    </location>
</feature>
<organism evidence="4 5">
    <name type="scientific">Candolleomyces eurysporus</name>
    <dbReference type="NCBI Taxonomy" id="2828524"/>
    <lineage>
        <taxon>Eukaryota</taxon>
        <taxon>Fungi</taxon>
        <taxon>Dikarya</taxon>
        <taxon>Basidiomycota</taxon>
        <taxon>Agaricomycotina</taxon>
        <taxon>Agaricomycetes</taxon>
        <taxon>Agaricomycetidae</taxon>
        <taxon>Agaricales</taxon>
        <taxon>Agaricineae</taxon>
        <taxon>Psathyrellaceae</taxon>
        <taxon>Candolleomyces</taxon>
    </lineage>
</organism>
<sequence>MLPRALLLRRLNAANAAAHLRSTVKPARLAASAVRYNSNASTSPGTSKSSGEPAQKPSWLTRQIESSPAAKSAFLGFAKVLGYGSPKQLAARRAFVLYEKIAAMKPDEDKAFWLNDCYLPPTFQSWFTVTNLHVWLLTVRLRALPPEHGRHYQQALIDHFFIDVEDRVRAVLQPKDPQPEPYTFESSFYVNPNALPKDEAESGEKRKRKLSRAPDRIVTRQMKIFKEQWAGLGLAFDLALVQGDQELAAAIWRNLLGARGAQGIEYPAGTAAPAQPNPSFRRTVNLVGGEVVNVEKVDFEKEATTDDNSGVHDFPPAEVDKYLTYPQVMLDLTTYIRQELARLDKVPDHDIMEGDWEKLRFTRVTEDVKGKSAKQ</sequence>
<dbReference type="Pfam" id="PF03981">
    <property type="entry name" value="Ubiq_cyt_C_chap"/>
    <property type="match status" value="2"/>
</dbReference>
<dbReference type="EMBL" id="JANBPK010000017">
    <property type="protein sequence ID" value="KAJ2936792.1"/>
    <property type="molecule type" value="Genomic_DNA"/>
</dbReference>
<dbReference type="GO" id="GO:0005739">
    <property type="term" value="C:mitochondrion"/>
    <property type="evidence" value="ECO:0007669"/>
    <property type="project" value="TreeGrafter"/>
</dbReference>
<evidence type="ECO:0000256" key="1">
    <source>
        <dbReference type="ARBA" id="ARBA00006407"/>
    </source>
</evidence>